<dbReference type="GO" id="GO:0000036">
    <property type="term" value="F:acyl carrier activity"/>
    <property type="evidence" value="ECO:0007669"/>
    <property type="project" value="TreeGrafter"/>
</dbReference>
<keyword evidence="3" id="KW-0597">Phosphoprotein</keyword>
<reference evidence="8" key="1">
    <citation type="submission" date="2022-10" db="EMBL/GenBank/DDBJ databases">
        <title>The complete genomes of actinobacterial strains from the NBC collection.</title>
        <authorList>
            <person name="Joergensen T.S."/>
            <person name="Alvarez Arevalo M."/>
            <person name="Sterndorff E.B."/>
            <person name="Faurdal D."/>
            <person name="Vuksanovic O."/>
            <person name="Mourched A.-S."/>
            <person name="Charusanti P."/>
            <person name="Shaw S."/>
            <person name="Blin K."/>
            <person name="Weber T."/>
        </authorList>
    </citation>
    <scope>NUCLEOTIDE SEQUENCE</scope>
    <source>
        <strain evidence="8">NBC_00060</strain>
    </source>
</reference>
<dbReference type="InterPro" id="IPR009081">
    <property type="entry name" value="PP-bd_ACP"/>
</dbReference>
<evidence type="ECO:0000256" key="3">
    <source>
        <dbReference type="ARBA" id="ARBA00022553"/>
    </source>
</evidence>
<name>A0AAU2HB01_9ACTN</name>
<sequence length="79" mass="8957">MLDGLAEIINEIAGIPVEEVRMGARFNEDLELDSLSMVEVVVAAEERFDLRMPDEDVVGVRTVREAVDYMINAPSHRRR</sequence>
<evidence type="ECO:0000256" key="6">
    <source>
        <dbReference type="ARBA" id="ARBA00023160"/>
    </source>
</evidence>
<keyword evidence="6" id="KW-0275">Fatty acid biosynthesis</keyword>
<dbReference type="EMBL" id="CP108253">
    <property type="protein sequence ID" value="WTU45348.1"/>
    <property type="molecule type" value="Genomic_DNA"/>
</dbReference>
<dbReference type="PANTHER" id="PTHR20863">
    <property type="entry name" value="ACYL CARRIER PROTEIN"/>
    <property type="match status" value="1"/>
</dbReference>
<evidence type="ECO:0000256" key="5">
    <source>
        <dbReference type="ARBA" id="ARBA00023098"/>
    </source>
</evidence>
<dbReference type="InterPro" id="IPR036736">
    <property type="entry name" value="ACP-like_sf"/>
</dbReference>
<dbReference type="GO" id="GO:0005829">
    <property type="term" value="C:cytosol"/>
    <property type="evidence" value="ECO:0007669"/>
    <property type="project" value="TreeGrafter"/>
</dbReference>
<feature type="domain" description="Carrier" evidence="7">
    <location>
        <begin position="1"/>
        <end position="74"/>
    </location>
</feature>
<evidence type="ECO:0000256" key="1">
    <source>
        <dbReference type="ARBA" id="ARBA00022450"/>
    </source>
</evidence>
<evidence type="ECO:0000256" key="4">
    <source>
        <dbReference type="ARBA" id="ARBA00022832"/>
    </source>
</evidence>
<dbReference type="AlphaFoldDB" id="A0AAU2HB01"/>
<dbReference type="InterPro" id="IPR003231">
    <property type="entry name" value="ACP"/>
</dbReference>
<evidence type="ECO:0000313" key="8">
    <source>
        <dbReference type="EMBL" id="WTU45348.1"/>
    </source>
</evidence>
<keyword evidence="1" id="KW-0596">Phosphopantetheine</keyword>
<dbReference type="NCBIfam" id="NF002147">
    <property type="entry name" value="PRK00982.1-1"/>
    <property type="match status" value="1"/>
</dbReference>
<evidence type="ECO:0000256" key="2">
    <source>
        <dbReference type="ARBA" id="ARBA00022516"/>
    </source>
</evidence>
<dbReference type="GO" id="GO:0000035">
    <property type="term" value="F:acyl binding"/>
    <property type="evidence" value="ECO:0007669"/>
    <property type="project" value="TreeGrafter"/>
</dbReference>
<dbReference type="Gene3D" id="1.10.1200.10">
    <property type="entry name" value="ACP-like"/>
    <property type="match status" value="1"/>
</dbReference>
<evidence type="ECO:0000259" key="7">
    <source>
        <dbReference type="PROSITE" id="PS50075"/>
    </source>
</evidence>
<keyword evidence="4" id="KW-0276">Fatty acid metabolism</keyword>
<keyword evidence="2" id="KW-0444">Lipid biosynthesis</keyword>
<dbReference type="PANTHER" id="PTHR20863:SF76">
    <property type="entry name" value="CARRIER DOMAIN-CONTAINING PROTEIN"/>
    <property type="match status" value="1"/>
</dbReference>
<gene>
    <name evidence="8" type="ORF">OHV25_06670</name>
</gene>
<dbReference type="Pfam" id="PF00550">
    <property type="entry name" value="PP-binding"/>
    <property type="match status" value="1"/>
</dbReference>
<organism evidence="8">
    <name type="scientific">Streptomyces sp. NBC_00060</name>
    <dbReference type="NCBI Taxonomy" id="2975636"/>
    <lineage>
        <taxon>Bacteria</taxon>
        <taxon>Bacillati</taxon>
        <taxon>Actinomycetota</taxon>
        <taxon>Actinomycetes</taxon>
        <taxon>Kitasatosporales</taxon>
        <taxon>Streptomycetaceae</taxon>
        <taxon>Streptomyces</taxon>
    </lineage>
</organism>
<dbReference type="GO" id="GO:0009245">
    <property type="term" value="P:lipid A biosynthetic process"/>
    <property type="evidence" value="ECO:0007669"/>
    <property type="project" value="TreeGrafter"/>
</dbReference>
<dbReference type="PROSITE" id="PS50075">
    <property type="entry name" value="CARRIER"/>
    <property type="match status" value="1"/>
</dbReference>
<proteinExistence type="predicted"/>
<accession>A0AAU2HB01</accession>
<dbReference type="GO" id="GO:0016020">
    <property type="term" value="C:membrane"/>
    <property type="evidence" value="ECO:0007669"/>
    <property type="project" value="GOC"/>
</dbReference>
<protein>
    <submittedName>
        <fullName evidence="8">Acyl carrier protein</fullName>
    </submittedName>
</protein>
<dbReference type="SUPFAM" id="SSF47336">
    <property type="entry name" value="ACP-like"/>
    <property type="match status" value="1"/>
</dbReference>
<keyword evidence="5" id="KW-0443">Lipid metabolism</keyword>